<dbReference type="RefSeq" id="WP_345500684.1">
    <property type="nucleotide sequence ID" value="NZ_BAABLO010000001.1"/>
</dbReference>
<keyword evidence="4" id="KW-1185">Reference proteome</keyword>
<dbReference type="GO" id="GO:0003746">
    <property type="term" value="F:translation elongation factor activity"/>
    <property type="evidence" value="ECO:0007669"/>
    <property type="project" value="UniProtKB-KW"/>
</dbReference>
<dbReference type="Proteomes" id="UP001500556">
    <property type="component" value="Unassembled WGS sequence"/>
</dbReference>
<dbReference type="SUPFAM" id="SSF52540">
    <property type="entry name" value="P-loop containing nucleoside triphosphate hydrolases"/>
    <property type="match status" value="1"/>
</dbReference>
<comment type="caution">
    <text evidence="3">The sequence shown here is derived from an EMBL/GenBank/DDBJ whole genome shotgun (WGS) entry which is preliminary data.</text>
</comment>
<dbReference type="InterPro" id="IPR015191">
    <property type="entry name" value="SelB_WHD4"/>
</dbReference>
<dbReference type="InterPro" id="IPR004161">
    <property type="entry name" value="EFTu-like_2"/>
</dbReference>
<reference evidence="4" key="1">
    <citation type="journal article" date="2019" name="Int. J. Syst. Evol. Microbiol.">
        <title>The Global Catalogue of Microorganisms (GCM) 10K type strain sequencing project: providing services to taxonomists for standard genome sequencing and annotation.</title>
        <authorList>
            <consortium name="The Broad Institute Genomics Platform"/>
            <consortium name="The Broad Institute Genome Sequencing Center for Infectious Disease"/>
            <person name="Wu L."/>
            <person name="Ma J."/>
        </authorList>
    </citation>
    <scope>NUCLEOTIDE SEQUENCE [LARGE SCALE GENOMIC DNA]</scope>
    <source>
        <strain evidence="4">JCM 18961</strain>
    </source>
</reference>
<evidence type="ECO:0000313" key="4">
    <source>
        <dbReference type="Proteomes" id="UP001500556"/>
    </source>
</evidence>
<dbReference type="SUPFAM" id="SSF50447">
    <property type="entry name" value="Translation proteins"/>
    <property type="match status" value="1"/>
</dbReference>
<evidence type="ECO:0000259" key="2">
    <source>
        <dbReference type="PROSITE" id="PS51722"/>
    </source>
</evidence>
<evidence type="ECO:0000313" key="3">
    <source>
        <dbReference type="EMBL" id="GAA4710492.1"/>
    </source>
</evidence>
<dbReference type="InterPro" id="IPR009000">
    <property type="entry name" value="Transl_B-barrel_sf"/>
</dbReference>
<keyword evidence="1" id="KW-0342">GTP-binding</keyword>
<dbReference type="SUPFAM" id="SSF46785">
    <property type="entry name" value="Winged helix' DNA-binding domain"/>
    <property type="match status" value="1"/>
</dbReference>
<dbReference type="Gene3D" id="3.40.50.300">
    <property type="entry name" value="P-loop containing nucleotide triphosphate hydrolases"/>
    <property type="match status" value="1"/>
</dbReference>
<dbReference type="PANTHER" id="PTHR43721:SF22">
    <property type="entry name" value="ELONGATION FACTOR TU, MITOCHONDRIAL"/>
    <property type="match status" value="1"/>
</dbReference>
<dbReference type="InterPro" id="IPR057335">
    <property type="entry name" value="Beta-barrel_SelB"/>
</dbReference>
<dbReference type="InterPro" id="IPR036388">
    <property type="entry name" value="WH-like_DNA-bd_sf"/>
</dbReference>
<protein>
    <submittedName>
        <fullName evidence="3">Selenocysteine-specific translation elongation factor</fullName>
    </submittedName>
</protein>
<keyword evidence="3" id="KW-0648">Protein biosynthesis</keyword>
<dbReference type="Pfam" id="PF09107">
    <property type="entry name" value="WHD_3rd_SelB"/>
    <property type="match status" value="1"/>
</dbReference>
<feature type="domain" description="Tr-type G" evidence="2">
    <location>
        <begin position="1"/>
        <end position="168"/>
    </location>
</feature>
<dbReference type="InterPro" id="IPR027417">
    <property type="entry name" value="P-loop_NTPase"/>
</dbReference>
<dbReference type="InterPro" id="IPR050055">
    <property type="entry name" value="EF-Tu_GTPase"/>
</dbReference>
<name>A0ABP8XL99_9MICO</name>
<dbReference type="Pfam" id="PF03144">
    <property type="entry name" value="GTP_EFTU_D2"/>
    <property type="match status" value="1"/>
</dbReference>
<sequence length="599" mass="62716">MHVFATAGHVDHGKSALVRALTGIEPDRWDEERRRGLTIDLGYAWTRLPSGAPVAFVDVPGHQRFIGNMLAGLGPTSAVVFVVAADEGWRQQSTEHLAAVHALGISRGLLVVTRSDLADPSPALADGLARLSRTSLGDVEAVAVSALSGEGMPGLVAALDRLAAATPLPRADGRVRLWVDRAFTIRGSGTVVTGTLGEGSISVGDEVELAGRSARVRGLESMEEQRDRVGPVSRVAVNLRGLGVAEVSRGDVLLTPGAWRQTSVLDVRVEPVGGPGQSGTAPGARRPLPQQLTLHVGTTSVQVHVRPLGADTVRLVLDGPLPLVAGDRAILRDPGAKRVVAGALVLDADPPELRRRGAAARRGVELAGATGTPDVAEEVGRRGAMRVVDATALGIPVPTSAVGDVAVDGPWLVSGAALQRWSTALSEAVRRRVAEHPLEPSLTSEAAVAVAGVPDRALLPRVVGAAGLELVEGRVWVPGVRASLGAAESGLRALEERLAQTPFAAPEQPELDAWGLGRAEVAAAVRTGRLLRLDDGVLLRPDAPARAMRVLAGLPQPFTLSEARQALATTRRVAVPLLEHLDSRGWTRRVDGSHRQVVR</sequence>
<accession>A0ABP8XL99</accession>
<dbReference type="CDD" id="cd04171">
    <property type="entry name" value="SelB"/>
    <property type="match status" value="1"/>
</dbReference>
<evidence type="ECO:0000256" key="1">
    <source>
        <dbReference type="ARBA" id="ARBA00023134"/>
    </source>
</evidence>
<dbReference type="Pfam" id="PF00009">
    <property type="entry name" value="GTP_EFTU"/>
    <property type="match status" value="1"/>
</dbReference>
<dbReference type="InterPro" id="IPR036390">
    <property type="entry name" value="WH_DNA-bd_sf"/>
</dbReference>
<dbReference type="Gene3D" id="2.40.30.10">
    <property type="entry name" value="Translation factors"/>
    <property type="match status" value="1"/>
</dbReference>
<proteinExistence type="predicted"/>
<gene>
    <name evidence="3" type="primary">selB</name>
    <name evidence="3" type="ORF">GCM10025782_03150</name>
</gene>
<dbReference type="Pfam" id="PF25461">
    <property type="entry name" value="Beta-barrel_SelB"/>
    <property type="match status" value="1"/>
</dbReference>
<dbReference type="Gene3D" id="1.10.10.10">
    <property type="entry name" value="Winged helix-like DNA-binding domain superfamily/Winged helix DNA-binding domain"/>
    <property type="match status" value="1"/>
</dbReference>
<dbReference type="InterPro" id="IPR000795">
    <property type="entry name" value="T_Tr_GTP-bd_dom"/>
</dbReference>
<dbReference type="PANTHER" id="PTHR43721">
    <property type="entry name" value="ELONGATION FACTOR TU-RELATED"/>
    <property type="match status" value="1"/>
</dbReference>
<keyword evidence="3" id="KW-0251">Elongation factor</keyword>
<organism evidence="3 4">
    <name type="scientific">Pedococcus ginsenosidimutans</name>
    <dbReference type="NCBI Taxonomy" id="490570"/>
    <lineage>
        <taxon>Bacteria</taxon>
        <taxon>Bacillati</taxon>
        <taxon>Actinomycetota</taxon>
        <taxon>Actinomycetes</taxon>
        <taxon>Micrococcales</taxon>
        <taxon>Intrasporangiaceae</taxon>
        <taxon>Pedococcus</taxon>
    </lineage>
</organism>
<keyword evidence="1" id="KW-0547">Nucleotide-binding</keyword>
<dbReference type="PROSITE" id="PS51722">
    <property type="entry name" value="G_TR_2"/>
    <property type="match status" value="1"/>
</dbReference>
<dbReference type="EMBL" id="BAABLO010000001">
    <property type="protein sequence ID" value="GAA4710492.1"/>
    <property type="molecule type" value="Genomic_DNA"/>
</dbReference>